<accession>A0A1E3L9A8</accession>
<evidence type="ECO:0000313" key="2">
    <source>
        <dbReference type="EMBL" id="ODP30224.1"/>
    </source>
</evidence>
<keyword evidence="3" id="KW-1185">Reference proteome</keyword>
<dbReference type="Proteomes" id="UP000094578">
    <property type="component" value="Unassembled WGS sequence"/>
</dbReference>
<keyword evidence="1" id="KW-1133">Transmembrane helix</keyword>
<evidence type="ECO:0000256" key="1">
    <source>
        <dbReference type="SAM" id="Phobius"/>
    </source>
</evidence>
<organism evidence="2 3">
    <name type="scientific">Paenibacillus nuruki</name>
    <dbReference type="NCBI Taxonomy" id="1886670"/>
    <lineage>
        <taxon>Bacteria</taxon>
        <taxon>Bacillati</taxon>
        <taxon>Bacillota</taxon>
        <taxon>Bacilli</taxon>
        <taxon>Bacillales</taxon>
        <taxon>Paenibacillaceae</taxon>
        <taxon>Paenibacillus</taxon>
    </lineage>
</organism>
<protein>
    <submittedName>
        <fullName evidence="2">Uncharacterized protein</fullName>
    </submittedName>
</protein>
<feature type="transmembrane region" description="Helical" evidence="1">
    <location>
        <begin position="72"/>
        <end position="89"/>
    </location>
</feature>
<keyword evidence="1" id="KW-0472">Membrane</keyword>
<dbReference type="EMBL" id="MDER01000022">
    <property type="protein sequence ID" value="ODP30224.1"/>
    <property type="molecule type" value="Genomic_DNA"/>
</dbReference>
<feature type="transmembrane region" description="Helical" evidence="1">
    <location>
        <begin position="40"/>
        <end position="65"/>
    </location>
</feature>
<proteinExistence type="predicted"/>
<dbReference type="AlphaFoldDB" id="A0A1E3L9A8"/>
<evidence type="ECO:0000313" key="3">
    <source>
        <dbReference type="Proteomes" id="UP000094578"/>
    </source>
</evidence>
<keyword evidence="1" id="KW-0812">Transmembrane</keyword>
<gene>
    <name evidence="2" type="ORF">PTI45_00294</name>
</gene>
<dbReference type="STRING" id="1886670.PTI45_00294"/>
<feature type="transmembrane region" description="Helical" evidence="1">
    <location>
        <begin position="7"/>
        <end position="28"/>
    </location>
</feature>
<sequence>MRILTVVFKGIWIIAITINVLSLLWLVVGSTANFQSSMDIVARYTLFSVGIFSIILISLSIFYLIKTKKQNIGIAGCAVALVFSLFLLGCSSMNQEGVVDKEWFRDSVNKDPIKSTTDGKYDYRLKIINRGQKNVRQQLYVKELATKQEKYIDIPIKMEPSYGYSLGTGDWAWARLKNTDHINEYILTTTSELGVPIQSFKMNTYEGSADSIFSQ</sequence>
<dbReference type="RefSeq" id="WP_069325789.1">
    <property type="nucleotide sequence ID" value="NZ_MDER01000022.1"/>
</dbReference>
<reference evidence="2 3" key="1">
    <citation type="submission" date="2016-08" db="EMBL/GenBank/DDBJ databases">
        <title>Genome sequencing of Paenibacillus sp. TI45-13ar, isolated from Korean traditional nuruk.</title>
        <authorList>
            <person name="Kim S.-J."/>
        </authorList>
    </citation>
    <scope>NUCLEOTIDE SEQUENCE [LARGE SCALE GENOMIC DNA]</scope>
    <source>
        <strain evidence="2 3">TI45-13ar</strain>
    </source>
</reference>
<comment type="caution">
    <text evidence="2">The sequence shown here is derived from an EMBL/GenBank/DDBJ whole genome shotgun (WGS) entry which is preliminary data.</text>
</comment>
<name>A0A1E3L9A8_9BACL</name>